<dbReference type="OrthoDB" id="1913813at2759"/>
<name>A0A9D4UPQ7_ADICA</name>
<feature type="region of interest" description="Disordered" evidence="1">
    <location>
        <begin position="588"/>
        <end position="612"/>
    </location>
</feature>
<feature type="compositionally biased region" description="Polar residues" evidence="1">
    <location>
        <begin position="588"/>
        <end position="605"/>
    </location>
</feature>
<dbReference type="EMBL" id="JABFUD020000013">
    <property type="protein sequence ID" value="KAI5071549.1"/>
    <property type="molecule type" value="Genomic_DNA"/>
</dbReference>
<feature type="compositionally biased region" description="Basic and acidic residues" evidence="1">
    <location>
        <begin position="1"/>
        <end position="11"/>
    </location>
</feature>
<sequence>MAHNSFKEKSPIRSYSHKQAHGLDNGNTRIAESISCGCSLKNFHGNLSNLAKPTKYKISQIWPLFRHEYTVANKLDRGNRPSLSTSARKGFVRSPSPQQQRKCPVFSGVSMQRDNYVEMSATKPPENEDEKYRHQSSMSLGTDYDDSIPMGTVLCTSKGSPCYNDHLQYGAEAGKEDPHGLERKDSVFDEVRSRISGRKRLGSSSPRQSDDLYAAVEREFKRLGIYNERKIGVQYDHKGKMSQTSSPESLNKHIKDDLKESDCPYQIDCSEYTVEIDHRSLSPRHHHNAHGHYRDLDQGDIATSLSDHHTIFHKYHGNQHSSMTGDHGNCDIDGRLSYSSNISQHEEYNTHALDCIASAAATRISPYNVVESFVSLSDVLCKMHFASLIRKAEASIQRFTSYLIKAKQRAMFRENPSHTPHKHEITASMISSLMSKVRFQSPHHFKYGLQACISKVIFDHFDTQSYGGEVDLSYKINRQFMFLRAYYVLEALENCNGEQLMEINEDFQQFCHAKLEAMKRKVGWVSRWPSKLLQAFLLALKDVWVAHKLAFAFEKPASVFFATPKSALDLEHMSPLLESSTKQSLAGSWARTSPRLSPYSNTSPSPKLDRLDDGLGNISPKTDPHFEMDMANSQLEMKDAGHGIRELITKHENLSPRWNGIVQFSVFPGFLVIGEGVLHCIVYLQPKADYQHYQYHHPNPTL</sequence>
<evidence type="ECO:0000313" key="2">
    <source>
        <dbReference type="EMBL" id="KAI5071549.1"/>
    </source>
</evidence>
<organism evidence="2 3">
    <name type="scientific">Adiantum capillus-veneris</name>
    <name type="common">Maidenhair fern</name>
    <dbReference type="NCBI Taxonomy" id="13818"/>
    <lineage>
        <taxon>Eukaryota</taxon>
        <taxon>Viridiplantae</taxon>
        <taxon>Streptophyta</taxon>
        <taxon>Embryophyta</taxon>
        <taxon>Tracheophyta</taxon>
        <taxon>Polypodiopsida</taxon>
        <taxon>Polypodiidae</taxon>
        <taxon>Polypodiales</taxon>
        <taxon>Pteridineae</taxon>
        <taxon>Pteridaceae</taxon>
        <taxon>Vittarioideae</taxon>
        <taxon>Adiantum</taxon>
    </lineage>
</organism>
<dbReference type="InterPro" id="IPR042316">
    <property type="entry name" value="IRKI-like"/>
</dbReference>
<feature type="region of interest" description="Disordered" evidence="1">
    <location>
        <begin position="1"/>
        <end position="20"/>
    </location>
</feature>
<dbReference type="AlphaFoldDB" id="A0A9D4UPQ7"/>
<proteinExistence type="predicted"/>
<comment type="caution">
    <text evidence="2">The sequence shown here is derived from an EMBL/GenBank/DDBJ whole genome shotgun (WGS) entry which is preliminary data.</text>
</comment>
<gene>
    <name evidence="2" type="ORF">GOP47_0013800</name>
</gene>
<evidence type="ECO:0000256" key="1">
    <source>
        <dbReference type="SAM" id="MobiDB-lite"/>
    </source>
</evidence>
<evidence type="ECO:0000313" key="3">
    <source>
        <dbReference type="Proteomes" id="UP000886520"/>
    </source>
</evidence>
<keyword evidence="3" id="KW-1185">Reference proteome</keyword>
<dbReference type="PANTHER" id="PTHR31029:SF4">
    <property type="entry name" value="CYCLIN-DEPENDENT KINASE-LIKE PROTEIN"/>
    <property type="match status" value="1"/>
</dbReference>
<feature type="region of interest" description="Disordered" evidence="1">
    <location>
        <begin position="76"/>
        <end position="103"/>
    </location>
</feature>
<dbReference type="Proteomes" id="UP000886520">
    <property type="component" value="Chromosome 13"/>
</dbReference>
<dbReference type="PANTHER" id="PTHR31029">
    <property type="entry name" value="CYCLIN-DEPENDENT KINASE-LIKE PROTEIN"/>
    <property type="match status" value="1"/>
</dbReference>
<accession>A0A9D4UPQ7</accession>
<protein>
    <submittedName>
        <fullName evidence="2">Uncharacterized protein</fullName>
    </submittedName>
</protein>
<reference evidence="2" key="1">
    <citation type="submission" date="2021-01" db="EMBL/GenBank/DDBJ databases">
        <title>Adiantum capillus-veneris genome.</title>
        <authorList>
            <person name="Fang Y."/>
            <person name="Liao Q."/>
        </authorList>
    </citation>
    <scope>NUCLEOTIDE SEQUENCE</scope>
    <source>
        <strain evidence="2">H3</strain>
        <tissue evidence="2">Leaf</tissue>
    </source>
</reference>